<dbReference type="Pfam" id="PF13302">
    <property type="entry name" value="Acetyltransf_3"/>
    <property type="match status" value="1"/>
</dbReference>
<dbReference type="CDD" id="cd04301">
    <property type="entry name" value="NAT_SF"/>
    <property type="match status" value="1"/>
</dbReference>
<reference evidence="3 4" key="1">
    <citation type="submission" date="2021-06" db="EMBL/GenBank/DDBJ databases">
        <title>Actinoplanes lichenicola sp. nov., and Actinoplanes ovalisporus sp. nov., isolated from lichen in Thailand.</title>
        <authorList>
            <person name="Saeng-In P."/>
            <person name="Kanchanasin P."/>
            <person name="Yuki M."/>
            <person name="Kudo T."/>
            <person name="Ohkuma M."/>
            <person name="Phongsopitanun W."/>
            <person name="Tanasupawat S."/>
        </authorList>
    </citation>
    <scope>NUCLEOTIDE SEQUENCE [LARGE SCALE GENOMIC DNA]</scope>
    <source>
        <strain evidence="3 4">NBRC 110975</strain>
    </source>
</reference>
<sequence length="166" mass="18348">MLRTPKALLRPPRDEDLQAVRELVQDPDVVMWNPRSRIPDETAVTFSIIVDDGRYAGTVTLHDIDRAGRRAAVGYRVAPWARGRGLAAEAVRAVVDWAFGPLELERIELTHAVENTASCRVAQKAGFALEAILPANKRFGDGRLHDEHRHGLSIGTQADPAASRQR</sequence>
<dbReference type="Proteomes" id="UP001519654">
    <property type="component" value="Unassembled WGS sequence"/>
</dbReference>
<dbReference type="Gene3D" id="3.40.630.30">
    <property type="match status" value="1"/>
</dbReference>
<feature type="region of interest" description="Disordered" evidence="1">
    <location>
        <begin position="144"/>
        <end position="166"/>
    </location>
</feature>
<evidence type="ECO:0000313" key="4">
    <source>
        <dbReference type="Proteomes" id="UP001519654"/>
    </source>
</evidence>
<dbReference type="RefSeq" id="WP_215785662.1">
    <property type="nucleotide sequence ID" value="NZ_JAHKKG010000003.1"/>
</dbReference>
<dbReference type="InterPro" id="IPR000182">
    <property type="entry name" value="GNAT_dom"/>
</dbReference>
<proteinExistence type="predicted"/>
<gene>
    <name evidence="3" type="ORF">KOI35_09195</name>
</gene>
<dbReference type="SUPFAM" id="SSF55729">
    <property type="entry name" value="Acyl-CoA N-acyltransferases (Nat)"/>
    <property type="match status" value="1"/>
</dbReference>
<dbReference type="PANTHER" id="PTHR43441">
    <property type="entry name" value="RIBOSOMAL-PROTEIN-SERINE ACETYLTRANSFERASE"/>
    <property type="match status" value="1"/>
</dbReference>
<name>A0ABS5YKW0_9ACTN</name>
<keyword evidence="4" id="KW-1185">Reference proteome</keyword>
<evidence type="ECO:0000313" key="3">
    <source>
        <dbReference type="EMBL" id="MBU2663681.1"/>
    </source>
</evidence>
<protein>
    <submittedName>
        <fullName evidence="3">GNAT family N-acetyltransferase</fullName>
    </submittedName>
</protein>
<evidence type="ECO:0000256" key="1">
    <source>
        <dbReference type="SAM" id="MobiDB-lite"/>
    </source>
</evidence>
<dbReference type="PANTHER" id="PTHR43441:SF10">
    <property type="entry name" value="ACETYLTRANSFERASE"/>
    <property type="match status" value="1"/>
</dbReference>
<accession>A0ABS5YKW0</accession>
<organism evidence="3 4">
    <name type="scientific">Paractinoplanes bogorensis</name>
    <dbReference type="NCBI Taxonomy" id="1610840"/>
    <lineage>
        <taxon>Bacteria</taxon>
        <taxon>Bacillati</taxon>
        <taxon>Actinomycetota</taxon>
        <taxon>Actinomycetes</taxon>
        <taxon>Micromonosporales</taxon>
        <taxon>Micromonosporaceae</taxon>
        <taxon>Paractinoplanes</taxon>
    </lineage>
</organism>
<feature type="domain" description="N-acetyltransferase" evidence="2">
    <location>
        <begin position="7"/>
        <end position="159"/>
    </location>
</feature>
<dbReference type="PROSITE" id="PS51186">
    <property type="entry name" value="GNAT"/>
    <property type="match status" value="1"/>
</dbReference>
<evidence type="ECO:0000259" key="2">
    <source>
        <dbReference type="PROSITE" id="PS51186"/>
    </source>
</evidence>
<dbReference type="EMBL" id="JAHKKG010000003">
    <property type="protein sequence ID" value="MBU2663681.1"/>
    <property type="molecule type" value="Genomic_DNA"/>
</dbReference>
<dbReference type="InterPro" id="IPR051908">
    <property type="entry name" value="Ribosomal_N-acetyltransferase"/>
</dbReference>
<comment type="caution">
    <text evidence="3">The sequence shown here is derived from an EMBL/GenBank/DDBJ whole genome shotgun (WGS) entry which is preliminary data.</text>
</comment>
<dbReference type="InterPro" id="IPR016181">
    <property type="entry name" value="Acyl_CoA_acyltransferase"/>
</dbReference>